<sequence length="90" mass="9320">MNTRLLARSFAIAAVFSIVLLMTGSVGITVYALALETDITLGPVYAVSFDGSGGFSVTAGPGLFLSFVVVLALLTLLISVGQTRPAARDR</sequence>
<dbReference type="EMBL" id="CADCVA010000333">
    <property type="protein sequence ID" value="CAA9438403.1"/>
    <property type="molecule type" value="Genomic_DNA"/>
</dbReference>
<protein>
    <submittedName>
        <fullName evidence="2">Uncharacterized protein</fullName>
    </submittedName>
</protein>
<feature type="transmembrane region" description="Helical" evidence="1">
    <location>
        <begin position="12"/>
        <end position="34"/>
    </location>
</feature>
<evidence type="ECO:0000313" key="2">
    <source>
        <dbReference type="EMBL" id="CAA9438403.1"/>
    </source>
</evidence>
<proteinExistence type="predicted"/>
<reference evidence="2" key="1">
    <citation type="submission" date="2020-02" db="EMBL/GenBank/DDBJ databases">
        <authorList>
            <person name="Meier V. D."/>
        </authorList>
    </citation>
    <scope>NUCLEOTIDE SEQUENCE</scope>
    <source>
        <strain evidence="2">AVDCRST_MAG82</strain>
    </source>
</reference>
<accession>A0A6J4Q9A0</accession>
<gene>
    <name evidence="2" type="ORF">AVDCRST_MAG82-2658</name>
</gene>
<dbReference type="AlphaFoldDB" id="A0A6J4Q9A0"/>
<keyword evidence="1" id="KW-0472">Membrane</keyword>
<keyword evidence="1" id="KW-0812">Transmembrane</keyword>
<feature type="transmembrane region" description="Helical" evidence="1">
    <location>
        <begin position="54"/>
        <end position="80"/>
    </location>
</feature>
<evidence type="ECO:0000256" key="1">
    <source>
        <dbReference type="SAM" id="Phobius"/>
    </source>
</evidence>
<keyword evidence="1" id="KW-1133">Transmembrane helix</keyword>
<organism evidence="2">
    <name type="scientific">uncultured Rubrobacteraceae bacterium</name>
    <dbReference type="NCBI Taxonomy" id="349277"/>
    <lineage>
        <taxon>Bacteria</taxon>
        <taxon>Bacillati</taxon>
        <taxon>Actinomycetota</taxon>
        <taxon>Rubrobacteria</taxon>
        <taxon>Rubrobacterales</taxon>
        <taxon>Rubrobacteraceae</taxon>
        <taxon>environmental samples</taxon>
    </lineage>
</organism>
<name>A0A6J4Q9A0_9ACTN</name>